<dbReference type="GO" id="GO:0097038">
    <property type="term" value="C:perinuclear endoplasmic reticulum"/>
    <property type="evidence" value="ECO:0007669"/>
    <property type="project" value="EnsemblFungi"/>
</dbReference>
<evidence type="ECO:0000256" key="8">
    <source>
        <dbReference type="ARBA" id="ARBA00023315"/>
    </source>
</evidence>
<evidence type="ECO:0000256" key="9">
    <source>
        <dbReference type="ARBA" id="ARBA00023463"/>
    </source>
</evidence>
<dbReference type="PROSITE" id="PS50216">
    <property type="entry name" value="DHHC"/>
    <property type="match status" value="1"/>
</dbReference>
<accession>J7QZP9</accession>
<sequence length="354" mass="39727">MKIVLKRLERTANTRVRMGLTWWQRAVRWAVTVGVEEEGSEVAVADVRRSYEGQAQVTNYAFFLGGRLRTVHRARRQYLVSVAVALVVPPVLFSVFEVPWLLGAADGSGPSRYIALIVVFYYCWAMAAVNFVQSSTTGPGVLPRNIHVPKVGGPPGQTPVQSPQEYYNIVTLPTAQRSAHVEVKYCTACKIWRPPRASHCRICQVCVQTQDHHCAWINNCVGQRNYRYFLTFLTATCATCTVLFVSSAIHLSHETRAVPIVLVAYSGIALWYPLVLLVYHVCMTATGQTTREFLHTLDGVKNPVLHPRVRRVPGNPFDSGSYAKNVGRLMAQARGPNNWPPREHTAATDWRLRR</sequence>
<reference evidence="14 15" key="1">
    <citation type="journal article" date="2011" name="Proc. Natl. Acad. Sci. U.S.A.">
        <title>Evolutionary erosion of yeast sex chromosomes by mating-type switching accidents.</title>
        <authorList>
            <person name="Gordon J.L."/>
            <person name="Armisen D."/>
            <person name="Proux-Wera E."/>
            <person name="Oheigeartaigh S.S."/>
            <person name="Byrne K.P."/>
            <person name="Wolfe K.H."/>
        </authorList>
    </citation>
    <scope>NUCLEOTIDE SEQUENCE [LARGE SCALE GENOMIC DNA]</scope>
    <source>
        <strain evidence="15">ATCC MYA-139 / BCRC 22969 / CBS 8797 / CCRC 22969 / KCTC 17520 / NBRC 10181 / NCYC 3082</strain>
    </source>
</reference>
<keyword evidence="6" id="KW-0564">Palmitate</keyword>
<reference evidence="15" key="2">
    <citation type="submission" date="2012-08" db="EMBL/GenBank/DDBJ databases">
        <title>Genome sequence of Kazachstania naganishii.</title>
        <authorList>
            <person name="Gordon J.L."/>
            <person name="Armisen D."/>
            <person name="Proux-Wera E."/>
            <person name="OhEigeartaigh S.S."/>
            <person name="Byrne K.P."/>
            <person name="Wolfe K.H."/>
        </authorList>
    </citation>
    <scope>NUCLEOTIDE SEQUENCE [LARGE SCALE GENOMIC DNA]</scope>
    <source>
        <strain evidence="15">ATCC MYA-139 / BCRC 22969 / CBS 8797 / CCRC 22969 / KCTC 17520 / NBRC 10181 / NCYC 3082</strain>
    </source>
</reference>
<evidence type="ECO:0000256" key="7">
    <source>
        <dbReference type="ARBA" id="ARBA00023288"/>
    </source>
</evidence>
<proteinExistence type="inferred from homology"/>
<keyword evidence="15" id="KW-1185">Reference proteome</keyword>
<dbReference type="EC" id="2.3.1.225" evidence="11"/>
<dbReference type="GO" id="GO:0031211">
    <property type="term" value="C:endoplasmic reticulum palmitoyltransferase complex"/>
    <property type="evidence" value="ECO:0007669"/>
    <property type="project" value="EnsemblFungi"/>
</dbReference>
<feature type="transmembrane region" description="Helical" evidence="11">
    <location>
        <begin position="113"/>
        <end position="132"/>
    </location>
</feature>
<keyword evidence="4 11" id="KW-1133">Transmembrane helix</keyword>
<feature type="transmembrane region" description="Helical" evidence="11">
    <location>
        <begin position="257"/>
        <end position="282"/>
    </location>
</feature>
<dbReference type="InterPro" id="IPR001594">
    <property type="entry name" value="Palmitoyltrfase_DHHC"/>
</dbReference>
<evidence type="ECO:0000256" key="11">
    <source>
        <dbReference type="RuleBase" id="RU079119"/>
    </source>
</evidence>
<feature type="transmembrane region" description="Helical" evidence="11">
    <location>
        <begin position="228"/>
        <end position="251"/>
    </location>
</feature>
<feature type="region of interest" description="Disordered" evidence="12">
    <location>
        <begin position="333"/>
        <end position="354"/>
    </location>
</feature>
<dbReference type="OrthoDB" id="9909019at2759"/>
<evidence type="ECO:0000256" key="1">
    <source>
        <dbReference type="ARBA" id="ARBA00004477"/>
    </source>
</evidence>
<dbReference type="Pfam" id="PF01529">
    <property type="entry name" value="DHHC"/>
    <property type="match status" value="1"/>
</dbReference>
<evidence type="ECO:0000313" key="14">
    <source>
        <dbReference type="EMBL" id="CCK67960.1"/>
    </source>
</evidence>
<keyword evidence="8 11" id="KW-0012">Acyltransferase</keyword>
<dbReference type="GO" id="GO:0019706">
    <property type="term" value="F:protein-cysteine S-palmitoyltransferase activity"/>
    <property type="evidence" value="ECO:0007669"/>
    <property type="project" value="UniProtKB-EC"/>
</dbReference>
<feature type="transmembrane region" description="Helical" evidence="11">
    <location>
        <begin position="78"/>
        <end position="101"/>
    </location>
</feature>
<dbReference type="eggNOG" id="KOG1311">
    <property type="taxonomic scope" value="Eukaryota"/>
</dbReference>
<comment type="domain">
    <text evidence="11">The DHHC domain is required for palmitoyltransferase activity.</text>
</comment>
<evidence type="ECO:0000256" key="3">
    <source>
        <dbReference type="ARBA" id="ARBA00022692"/>
    </source>
</evidence>
<keyword evidence="2 11" id="KW-0808">Transferase</keyword>
<comment type="catalytic activity">
    <reaction evidence="10 11">
        <text>L-cysteinyl-[protein] + hexadecanoyl-CoA = S-hexadecanoyl-L-cysteinyl-[protein] + CoA</text>
        <dbReference type="Rhea" id="RHEA:36683"/>
        <dbReference type="Rhea" id="RHEA-COMP:10131"/>
        <dbReference type="Rhea" id="RHEA-COMP:11032"/>
        <dbReference type="ChEBI" id="CHEBI:29950"/>
        <dbReference type="ChEBI" id="CHEBI:57287"/>
        <dbReference type="ChEBI" id="CHEBI:57379"/>
        <dbReference type="ChEBI" id="CHEBI:74151"/>
        <dbReference type="EC" id="2.3.1.225"/>
    </reaction>
</comment>
<dbReference type="PANTHER" id="PTHR22883:SF43">
    <property type="entry name" value="PALMITOYLTRANSFERASE APP"/>
    <property type="match status" value="1"/>
</dbReference>
<comment type="subcellular location">
    <subcellularLocation>
        <location evidence="1">Endoplasmic reticulum membrane</location>
        <topology evidence="1">Multi-pass membrane protein</topology>
    </subcellularLocation>
</comment>
<dbReference type="GO" id="GO:0005794">
    <property type="term" value="C:Golgi apparatus"/>
    <property type="evidence" value="ECO:0007669"/>
    <property type="project" value="TreeGrafter"/>
</dbReference>
<dbReference type="InterPro" id="IPR039859">
    <property type="entry name" value="PFA4/ZDH16/20/ERF2-like"/>
</dbReference>
<dbReference type="Proteomes" id="UP000006310">
    <property type="component" value="Chromosome 1"/>
</dbReference>
<name>J7QZP9_HUIN7</name>
<protein>
    <recommendedName>
        <fullName evidence="11">Palmitoyltransferase</fullName>
        <ecNumber evidence="11">2.3.1.225</ecNumber>
    </recommendedName>
</protein>
<dbReference type="KEGG" id="kng:KNAG_0A02710"/>
<dbReference type="GO" id="GO:0006612">
    <property type="term" value="P:protein targeting to membrane"/>
    <property type="evidence" value="ECO:0007669"/>
    <property type="project" value="EnsemblFungi"/>
</dbReference>
<evidence type="ECO:0000256" key="2">
    <source>
        <dbReference type="ARBA" id="ARBA00022679"/>
    </source>
</evidence>
<evidence type="ECO:0000256" key="4">
    <source>
        <dbReference type="ARBA" id="ARBA00022989"/>
    </source>
</evidence>
<comment type="similarity">
    <text evidence="9">Belongs to the DHHC palmitoyltransferase family. ERF2/ZDHHC9 subfamily.</text>
</comment>
<keyword evidence="7" id="KW-0449">Lipoprotein</keyword>
<dbReference type="RefSeq" id="XP_022462206.1">
    <property type="nucleotide sequence ID" value="XM_022606996.1"/>
</dbReference>
<feature type="domain" description="Palmitoyltransferase DHHC" evidence="13">
    <location>
        <begin position="182"/>
        <end position="294"/>
    </location>
</feature>
<dbReference type="HOGENOM" id="CLU_047581_0_0_1"/>
<dbReference type="GO" id="GO:0032541">
    <property type="term" value="C:cortical endoplasmic reticulum"/>
    <property type="evidence" value="ECO:0007669"/>
    <property type="project" value="EnsemblFungi"/>
</dbReference>
<dbReference type="STRING" id="1071383.J7QZP9"/>
<gene>
    <name evidence="14" type="primary">KNAG0A02710</name>
    <name evidence="14" type="ordered locus">KNAG_0A02710</name>
</gene>
<keyword evidence="5 11" id="KW-0472">Membrane</keyword>
<dbReference type="PANTHER" id="PTHR22883">
    <property type="entry name" value="ZINC FINGER DHHC DOMAIN CONTAINING PROTEIN"/>
    <property type="match status" value="1"/>
</dbReference>
<organism evidence="14 15">
    <name type="scientific">Huiozyma naganishii (strain ATCC MYA-139 / BCRC 22969 / CBS 8797 / KCTC 17520 / NBRC 10181 / NCYC 3082 / Yp74L-3)</name>
    <name type="common">Yeast</name>
    <name type="synonym">Kazachstania naganishii</name>
    <dbReference type="NCBI Taxonomy" id="1071383"/>
    <lineage>
        <taxon>Eukaryota</taxon>
        <taxon>Fungi</taxon>
        <taxon>Dikarya</taxon>
        <taxon>Ascomycota</taxon>
        <taxon>Saccharomycotina</taxon>
        <taxon>Saccharomycetes</taxon>
        <taxon>Saccharomycetales</taxon>
        <taxon>Saccharomycetaceae</taxon>
        <taxon>Huiozyma</taxon>
    </lineage>
</organism>
<evidence type="ECO:0000313" key="15">
    <source>
        <dbReference type="Proteomes" id="UP000006310"/>
    </source>
</evidence>
<dbReference type="EMBL" id="HE978314">
    <property type="protein sequence ID" value="CCK67960.1"/>
    <property type="molecule type" value="Genomic_DNA"/>
</dbReference>
<dbReference type="AlphaFoldDB" id="J7QZP9"/>
<dbReference type="GeneID" id="34523595"/>
<evidence type="ECO:0000256" key="12">
    <source>
        <dbReference type="SAM" id="MobiDB-lite"/>
    </source>
</evidence>
<evidence type="ECO:0000256" key="5">
    <source>
        <dbReference type="ARBA" id="ARBA00023136"/>
    </source>
</evidence>
<evidence type="ECO:0000259" key="13">
    <source>
        <dbReference type="Pfam" id="PF01529"/>
    </source>
</evidence>
<dbReference type="OMA" id="YVTMFLI"/>
<dbReference type="GO" id="GO:0005789">
    <property type="term" value="C:endoplasmic reticulum membrane"/>
    <property type="evidence" value="ECO:0007669"/>
    <property type="project" value="UniProtKB-SubCell"/>
</dbReference>
<evidence type="ECO:0000256" key="10">
    <source>
        <dbReference type="ARBA" id="ARBA00048048"/>
    </source>
</evidence>
<evidence type="ECO:0000256" key="6">
    <source>
        <dbReference type="ARBA" id="ARBA00023139"/>
    </source>
</evidence>
<keyword evidence="3 11" id="KW-0812">Transmembrane</keyword>